<dbReference type="HAMAP" id="MF_01161">
    <property type="entry name" value="tRNA_Ile_lys_synt"/>
    <property type="match status" value="1"/>
</dbReference>
<reference evidence="11 12" key="1">
    <citation type="submission" date="2020-04" db="EMBL/GenBank/DDBJ databases">
        <title>Complete genome sequence of Spiroplasma platyhelix ATCC 51748, an insect isolate.</title>
        <authorList>
            <person name="Green E.A."/>
            <person name="Klassen J.L."/>
        </authorList>
    </citation>
    <scope>NUCLEOTIDE SEQUENCE [LARGE SCALE GENOMIC DNA]</scope>
    <source>
        <strain evidence="11 12">PALS-1</strain>
    </source>
</reference>
<dbReference type="SUPFAM" id="SSF56037">
    <property type="entry name" value="PheT/TilS domain"/>
    <property type="match status" value="1"/>
</dbReference>
<keyword evidence="3 8" id="KW-0436">Ligase</keyword>
<dbReference type="Gene3D" id="3.40.50.620">
    <property type="entry name" value="HUPs"/>
    <property type="match status" value="1"/>
</dbReference>
<feature type="binding site" evidence="8">
    <location>
        <begin position="21"/>
        <end position="26"/>
    </location>
    <ligand>
        <name>ATP</name>
        <dbReference type="ChEBI" id="CHEBI:30616"/>
    </ligand>
</feature>
<proteinExistence type="inferred from homology"/>
<dbReference type="Pfam" id="PF11734">
    <property type="entry name" value="TilS_C"/>
    <property type="match status" value="1"/>
</dbReference>
<sequence>MVYVNWLGKLNKNLKYIVAVSGGPDSMFLLDNLVKNDFDIVVGHVNYHKRWSSNVDQKIVEDYCKEHKIPLEIKNVKPEEYGKGNFQDQARVIRYNFFNDIAHKYQTYNLIVAHHVYDLLETYLIQKQRKAIVSYYGLKFKNTYKNLSIYRPMLELKKEDILDYLTLYRIKYGFDETNELEIYERNKIRQQKINKLTDFDINLMLSEIKELNSEQELLKDELEVIYNSIIVSNDILSVPDFLKYNDNNYLQQMIIYEFLFNYDEDLVLKLKKAKIKEIVKVLSKSKKPNISFNLSEGAWLIKEYNYAYISEKKEINIYKYIVKKLGNYHFKELSILRKKPKENEVQALYVSKQDFPLTIRTNTGTEEISVSFGTKKINRLFIDNKIPYRQRLTWPVIVNSQNQVIAIPGLAISKNHLAEEANMFVVKQDATN</sequence>
<evidence type="ECO:0000256" key="3">
    <source>
        <dbReference type="ARBA" id="ARBA00022598"/>
    </source>
</evidence>
<keyword evidence="9" id="KW-0175">Coiled coil</keyword>
<dbReference type="Pfam" id="PF01171">
    <property type="entry name" value="ATP_bind_3"/>
    <property type="match status" value="1"/>
</dbReference>
<dbReference type="GO" id="GO:0032267">
    <property type="term" value="F:tRNA(Ile)-lysidine synthase activity"/>
    <property type="evidence" value="ECO:0007669"/>
    <property type="project" value="UniProtKB-EC"/>
</dbReference>
<evidence type="ECO:0000256" key="5">
    <source>
        <dbReference type="ARBA" id="ARBA00022741"/>
    </source>
</evidence>
<protein>
    <recommendedName>
        <fullName evidence="8">tRNA(Ile)-lysidine synthase</fullName>
        <ecNumber evidence="8">6.3.4.19</ecNumber>
    </recommendedName>
    <alternativeName>
        <fullName evidence="8">tRNA(Ile)-2-lysyl-cytidine synthase</fullName>
    </alternativeName>
    <alternativeName>
        <fullName evidence="8">tRNA(Ile)-lysidine synthetase</fullName>
    </alternativeName>
</protein>
<dbReference type="EC" id="6.3.4.19" evidence="8"/>
<evidence type="ECO:0000259" key="10">
    <source>
        <dbReference type="SMART" id="SM00977"/>
    </source>
</evidence>
<comment type="caution">
    <text evidence="11">The sequence shown here is derived from an EMBL/GenBank/DDBJ whole genome shotgun (WGS) entry which is preliminary data.</text>
</comment>
<evidence type="ECO:0000256" key="7">
    <source>
        <dbReference type="ARBA" id="ARBA00048539"/>
    </source>
</evidence>
<dbReference type="InterPro" id="IPR011063">
    <property type="entry name" value="TilS/TtcA_N"/>
</dbReference>
<dbReference type="EMBL" id="JAAVVK010000002">
    <property type="protein sequence ID" value="NKE38574.1"/>
    <property type="molecule type" value="Genomic_DNA"/>
</dbReference>
<dbReference type="GO" id="GO:0005524">
    <property type="term" value="F:ATP binding"/>
    <property type="evidence" value="ECO:0007669"/>
    <property type="project" value="UniProtKB-UniRule"/>
</dbReference>
<evidence type="ECO:0000313" key="12">
    <source>
        <dbReference type="Proteomes" id="UP000584587"/>
    </source>
</evidence>
<dbReference type="GO" id="GO:0005737">
    <property type="term" value="C:cytoplasm"/>
    <property type="evidence" value="ECO:0007669"/>
    <property type="project" value="UniProtKB-SubCell"/>
</dbReference>
<keyword evidence="6 8" id="KW-0067">ATP-binding</keyword>
<comment type="subcellular location">
    <subcellularLocation>
        <location evidence="1 8">Cytoplasm</location>
    </subcellularLocation>
</comment>
<dbReference type="InterPro" id="IPR012796">
    <property type="entry name" value="Lysidine-tRNA-synth_C"/>
</dbReference>
<dbReference type="CDD" id="cd01992">
    <property type="entry name" value="TilS_N"/>
    <property type="match status" value="1"/>
</dbReference>
<keyword evidence="5 8" id="KW-0547">Nucleotide-binding</keyword>
<dbReference type="PANTHER" id="PTHR43033:SF1">
    <property type="entry name" value="TRNA(ILE)-LYSIDINE SYNTHASE-RELATED"/>
    <property type="match status" value="1"/>
</dbReference>
<evidence type="ECO:0000256" key="6">
    <source>
        <dbReference type="ARBA" id="ARBA00022840"/>
    </source>
</evidence>
<keyword evidence="4 8" id="KW-0819">tRNA processing</keyword>
<comment type="similarity">
    <text evidence="8">Belongs to the tRNA(Ile)-lysidine synthase family.</text>
</comment>
<evidence type="ECO:0000256" key="9">
    <source>
        <dbReference type="SAM" id="Coils"/>
    </source>
</evidence>
<evidence type="ECO:0000256" key="8">
    <source>
        <dbReference type="HAMAP-Rule" id="MF_01161"/>
    </source>
</evidence>
<evidence type="ECO:0000256" key="2">
    <source>
        <dbReference type="ARBA" id="ARBA00022490"/>
    </source>
</evidence>
<gene>
    <name evidence="8 11" type="primary">tilS</name>
    <name evidence="11" type="ORF">HER12_02250</name>
</gene>
<name>A0A846U0M6_9MOLU</name>
<evidence type="ECO:0000256" key="1">
    <source>
        <dbReference type="ARBA" id="ARBA00004496"/>
    </source>
</evidence>
<dbReference type="NCBIfam" id="TIGR02432">
    <property type="entry name" value="lysidine_TilS_N"/>
    <property type="match status" value="1"/>
</dbReference>
<accession>A0A846U0M6</accession>
<dbReference type="GO" id="GO:0006400">
    <property type="term" value="P:tRNA modification"/>
    <property type="evidence" value="ECO:0007669"/>
    <property type="project" value="UniProtKB-UniRule"/>
</dbReference>
<dbReference type="RefSeq" id="WP_168105054.1">
    <property type="nucleotide sequence ID" value="NZ_CP051215.1"/>
</dbReference>
<keyword evidence="12" id="KW-1185">Reference proteome</keyword>
<dbReference type="Proteomes" id="UP000584587">
    <property type="component" value="Unassembled WGS sequence"/>
</dbReference>
<comment type="function">
    <text evidence="8">Ligates lysine onto the cytidine present at position 34 of the AUA codon-specific tRNA(Ile) that contains the anticodon CAU, in an ATP-dependent manner. Cytidine is converted to lysidine, thus changing the amino acid specificity of the tRNA from methionine to isoleucine.</text>
</comment>
<keyword evidence="2 8" id="KW-0963">Cytoplasm</keyword>
<organism evidence="11 12">
    <name type="scientific">Spiroplasma platyhelix PALS-1</name>
    <dbReference type="NCBI Taxonomy" id="1276218"/>
    <lineage>
        <taxon>Bacteria</taxon>
        <taxon>Bacillati</taxon>
        <taxon>Mycoplasmatota</taxon>
        <taxon>Mollicutes</taxon>
        <taxon>Entomoplasmatales</taxon>
        <taxon>Spiroplasmataceae</taxon>
        <taxon>Spiroplasma</taxon>
    </lineage>
</organism>
<dbReference type="SUPFAM" id="SSF52402">
    <property type="entry name" value="Adenine nucleotide alpha hydrolases-like"/>
    <property type="match status" value="1"/>
</dbReference>
<evidence type="ECO:0000256" key="4">
    <source>
        <dbReference type="ARBA" id="ARBA00022694"/>
    </source>
</evidence>
<evidence type="ECO:0000313" key="11">
    <source>
        <dbReference type="EMBL" id="NKE38574.1"/>
    </source>
</evidence>
<feature type="domain" description="Lysidine-tRNA(Ile) synthetase C-terminal" evidence="10">
    <location>
        <begin position="357"/>
        <end position="426"/>
    </location>
</feature>
<comment type="domain">
    <text evidence="8">The N-terminal region contains the highly conserved SGGXDS motif, predicted to be a P-loop motif involved in ATP binding.</text>
</comment>
<dbReference type="InterPro" id="IPR014729">
    <property type="entry name" value="Rossmann-like_a/b/a_fold"/>
</dbReference>
<dbReference type="NCBIfam" id="TIGR02433">
    <property type="entry name" value="lysidine_TilS_C"/>
    <property type="match status" value="1"/>
</dbReference>
<dbReference type="InterPro" id="IPR012094">
    <property type="entry name" value="tRNA_Ile_lys_synt"/>
</dbReference>
<dbReference type="PANTHER" id="PTHR43033">
    <property type="entry name" value="TRNA(ILE)-LYSIDINE SYNTHASE-RELATED"/>
    <property type="match status" value="1"/>
</dbReference>
<comment type="catalytic activity">
    <reaction evidence="7 8">
        <text>cytidine(34) in tRNA(Ile2) + L-lysine + ATP = lysidine(34) in tRNA(Ile2) + AMP + diphosphate + H(+)</text>
        <dbReference type="Rhea" id="RHEA:43744"/>
        <dbReference type="Rhea" id="RHEA-COMP:10625"/>
        <dbReference type="Rhea" id="RHEA-COMP:10670"/>
        <dbReference type="ChEBI" id="CHEBI:15378"/>
        <dbReference type="ChEBI" id="CHEBI:30616"/>
        <dbReference type="ChEBI" id="CHEBI:32551"/>
        <dbReference type="ChEBI" id="CHEBI:33019"/>
        <dbReference type="ChEBI" id="CHEBI:82748"/>
        <dbReference type="ChEBI" id="CHEBI:83665"/>
        <dbReference type="ChEBI" id="CHEBI:456215"/>
        <dbReference type="EC" id="6.3.4.19"/>
    </reaction>
</comment>
<dbReference type="AlphaFoldDB" id="A0A846U0M6"/>
<feature type="coiled-coil region" evidence="9">
    <location>
        <begin position="201"/>
        <end position="228"/>
    </location>
</feature>
<dbReference type="InterPro" id="IPR012795">
    <property type="entry name" value="tRNA_Ile_lys_synt_N"/>
</dbReference>
<dbReference type="SMART" id="SM00977">
    <property type="entry name" value="TilS_C"/>
    <property type="match status" value="1"/>
</dbReference>